<dbReference type="EMBL" id="JAEVFJ010000019">
    <property type="protein sequence ID" value="KAH8099639.1"/>
    <property type="molecule type" value="Genomic_DNA"/>
</dbReference>
<comment type="caution">
    <text evidence="3">The sequence shown here is derived from an EMBL/GenBank/DDBJ whole genome shotgun (WGS) entry which is preliminary data.</text>
</comment>
<dbReference type="InterPro" id="IPR036770">
    <property type="entry name" value="Ankyrin_rpt-contain_sf"/>
</dbReference>
<dbReference type="SUPFAM" id="SSF48403">
    <property type="entry name" value="Ankyrin repeat"/>
    <property type="match status" value="1"/>
</dbReference>
<keyword evidence="1" id="KW-0040">ANK repeat</keyword>
<dbReference type="Gene3D" id="1.25.40.20">
    <property type="entry name" value="Ankyrin repeat-containing domain"/>
    <property type="match status" value="1"/>
</dbReference>
<dbReference type="InterPro" id="IPR016181">
    <property type="entry name" value="Acyl_CoA_acyltransferase"/>
</dbReference>
<name>A0A8K0ULB9_9AGAR</name>
<dbReference type="GO" id="GO:0016747">
    <property type="term" value="F:acyltransferase activity, transferring groups other than amino-acyl groups"/>
    <property type="evidence" value="ECO:0007669"/>
    <property type="project" value="InterPro"/>
</dbReference>
<dbReference type="Gene3D" id="3.40.630.30">
    <property type="match status" value="1"/>
</dbReference>
<evidence type="ECO:0000256" key="1">
    <source>
        <dbReference type="PROSITE-ProRule" id="PRU00023"/>
    </source>
</evidence>
<feature type="repeat" description="ANK" evidence="1">
    <location>
        <begin position="230"/>
        <end position="252"/>
    </location>
</feature>
<dbReference type="PROSITE" id="PS51186">
    <property type="entry name" value="GNAT"/>
    <property type="match status" value="1"/>
</dbReference>
<dbReference type="PROSITE" id="PS50297">
    <property type="entry name" value="ANK_REP_REGION"/>
    <property type="match status" value="1"/>
</dbReference>
<dbReference type="CDD" id="cd04301">
    <property type="entry name" value="NAT_SF"/>
    <property type="match status" value="1"/>
</dbReference>
<evidence type="ECO:0000259" key="2">
    <source>
        <dbReference type="PROSITE" id="PS51186"/>
    </source>
</evidence>
<evidence type="ECO:0000313" key="4">
    <source>
        <dbReference type="Proteomes" id="UP000813824"/>
    </source>
</evidence>
<evidence type="ECO:0000313" key="3">
    <source>
        <dbReference type="EMBL" id="KAH8099639.1"/>
    </source>
</evidence>
<dbReference type="SUPFAM" id="SSF55729">
    <property type="entry name" value="Acyl-CoA N-acyltransferases (Nat)"/>
    <property type="match status" value="1"/>
</dbReference>
<feature type="domain" description="N-acetyltransferase" evidence="2">
    <location>
        <begin position="1"/>
        <end position="135"/>
    </location>
</feature>
<keyword evidence="4" id="KW-1185">Reference proteome</keyword>
<dbReference type="Proteomes" id="UP000813824">
    <property type="component" value="Unassembled WGS sequence"/>
</dbReference>
<sequence>MLDVSGLDMPPRFEFWSKLFDKHGFVKRELVRHEHHKGSGCWGWELNQGMLVYVDVVWVDPPYRRQGVGSLMLRRLLESKHIEPFDFLVACETPTQDPHSHDHSSEIRRRHMGFLHRNHFRRLGRTPFLLCSAISNHPSRKRLVLNEPLSNLEYEDKSDPVDPLELLFPGMRDPDAVSRNAAKYPIHEAIGRILDRDVVYTPLGEEISISTFIQQQFVRDPSSLHVRNRKGYTPLHAAAAHKNLTAVQALLQPQYKCQADLSRRDNVEGATPLEILMLVLQKEREVTESSGKSWWGYPERPLKVAWTLKRADGLDIGTLSQFVVKSRWGCTCGHCTSGWFSPLMRRSMACFASSLSSKMQASKSTMRGHVAQVDLVGLKYLPLRIRNATTLAGYEGFLAVVRGVEAVCRTADQIPTPLVVLQASAGLGDISEYVDLGGRAEYALDIVLHAAQSLSPLGDGTFGEGTFEDVTEDLEDVLCLPPCENDLEFVLVRRHLRLCDIAGPHHEHGM</sequence>
<dbReference type="AlphaFoldDB" id="A0A8K0ULB9"/>
<dbReference type="PROSITE" id="PS50088">
    <property type="entry name" value="ANK_REPEAT"/>
    <property type="match status" value="1"/>
</dbReference>
<reference evidence="3" key="1">
    <citation type="journal article" date="2021" name="New Phytol.">
        <title>Evolutionary innovations through gain and loss of genes in the ectomycorrhizal Boletales.</title>
        <authorList>
            <person name="Wu G."/>
            <person name="Miyauchi S."/>
            <person name="Morin E."/>
            <person name="Kuo A."/>
            <person name="Drula E."/>
            <person name="Varga T."/>
            <person name="Kohler A."/>
            <person name="Feng B."/>
            <person name="Cao Y."/>
            <person name="Lipzen A."/>
            <person name="Daum C."/>
            <person name="Hundley H."/>
            <person name="Pangilinan J."/>
            <person name="Johnson J."/>
            <person name="Barry K."/>
            <person name="LaButti K."/>
            <person name="Ng V."/>
            <person name="Ahrendt S."/>
            <person name="Min B."/>
            <person name="Choi I.G."/>
            <person name="Park H."/>
            <person name="Plett J.M."/>
            <person name="Magnuson J."/>
            <person name="Spatafora J.W."/>
            <person name="Nagy L.G."/>
            <person name="Henrissat B."/>
            <person name="Grigoriev I.V."/>
            <person name="Yang Z.L."/>
            <person name="Xu J."/>
            <person name="Martin F.M."/>
        </authorList>
    </citation>
    <scope>NUCLEOTIDE SEQUENCE</scope>
    <source>
        <strain evidence="3">KKN 215</strain>
    </source>
</reference>
<dbReference type="OrthoDB" id="508139at2759"/>
<accession>A0A8K0ULB9</accession>
<proteinExistence type="predicted"/>
<dbReference type="Pfam" id="PF00583">
    <property type="entry name" value="Acetyltransf_1"/>
    <property type="match status" value="1"/>
</dbReference>
<protein>
    <recommendedName>
        <fullName evidence="2">N-acetyltransferase domain-containing protein</fullName>
    </recommendedName>
</protein>
<gene>
    <name evidence="3" type="ORF">BXZ70DRAFT_240010</name>
</gene>
<organism evidence="3 4">
    <name type="scientific">Cristinia sonorae</name>
    <dbReference type="NCBI Taxonomy" id="1940300"/>
    <lineage>
        <taxon>Eukaryota</taxon>
        <taxon>Fungi</taxon>
        <taxon>Dikarya</taxon>
        <taxon>Basidiomycota</taxon>
        <taxon>Agaricomycotina</taxon>
        <taxon>Agaricomycetes</taxon>
        <taxon>Agaricomycetidae</taxon>
        <taxon>Agaricales</taxon>
        <taxon>Pleurotineae</taxon>
        <taxon>Stephanosporaceae</taxon>
        <taxon>Cristinia</taxon>
    </lineage>
</organism>
<dbReference type="InterPro" id="IPR002110">
    <property type="entry name" value="Ankyrin_rpt"/>
</dbReference>
<dbReference type="InterPro" id="IPR000182">
    <property type="entry name" value="GNAT_dom"/>
</dbReference>
<dbReference type="Pfam" id="PF00023">
    <property type="entry name" value="Ank"/>
    <property type="match status" value="1"/>
</dbReference>